<feature type="disulfide bond" evidence="2">
    <location>
        <begin position="92"/>
        <end position="102"/>
    </location>
</feature>
<dbReference type="PRINTS" id="PR00258">
    <property type="entry name" value="SPERACTRCPTR"/>
</dbReference>
<dbReference type="GO" id="GO:0005615">
    <property type="term" value="C:extracellular space"/>
    <property type="evidence" value="ECO:0007669"/>
    <property type="project" value="TreeGrafter"/>
</dbReference>
<reference evidence="7" key="3">
    <citation type="submission" date="2023-05" db="EMBL/GenBank/DDBJ databases">
        <authorList>
            <person name="Smith C.H."/>
        </authorList>
    </citation>
    <scope>NUCLEOTIDE SEQUENCE</scope>
    <source>
        <strain evidence="7">CHS0354</strain>
        <tissue evidence="7">Mantle</tissue>
    </source>
</reference>
<keyword evidence="5" id="KW-0732">Signal</keyword>
<feature type="domain" description="SRCR" evidence="6">
    <location>
        <begin position="138"/>
        <end position="229"/>
    </location>
</feature>
<evidence type="ECO:0000256" key="2">
    <source>
        <dbReference type="PROSITE-ProRule" id="PRU00196"/>
    </source>
</evidence>
<protein>
    <recommendedName>
        <fullName evidence="6">SRCR domain-containing protein</fullName>
    </recommendedName>
</protein>
<evidence type="ECO:0000313" key="8">
    <source>
        <dbReference type="Proteomes" id="UP001195483"/>
    </source>
</evidence>
<reference evidence="7" key="1">
    <citation type="journal article" date="2021" name="Genome Biol. Evol.">
        <title>A High-Quality Reference Genome for a Parasitic Bivalve with Doubly Uniparental Inheritance (Bivalvia: Unionida).</title>
        <authorList>
            <person name="Smith C.H."/>
        </authorList>
    </citation>
    <scope>NUCLEOTIDE SEQUENCE</scope>
    <source>
        <strain evidence="7">CHS0354</strain>
    </source>
</reference>
<dbReference type="SMART" id="SM00202">
    <property type="entry name" value="SR"/>
    <property type="match status" value="2"/>
</dbReference>
<dbReference type="Pfam" id="PF00530">
    <property type="entry name" value="SRCR"/>
    <property type="match status" value="2"/>
</dbReference>
<feature type="chain" id="PRO_5042146248" description="SRCR domain-containing protein" evidence="5">
    <location>
        <begin position="21"/>
        <end position="472"/>
    </location>
</feature>
<feature type="region of interest" description="Disordered" evidence="3">
    <location>
        <begin position="436"/>
        <end position="472"/>
    </location>
</feature>
<feature type="compositionally biased region" description="Acidic residues" evidence="3">
    <location>
        <begin position="461"/>
        <end position="472"/>
    </location>
</feature>
<dbReference type="SMART" id="SM01411">
    <property type="entry name" value="Ephrin_rec_like"/>
    <property type="match status" value="3"/>
</dbReference>
<feature type="disulfide bond" evidence="2">
    <location>
        <begin position="201"/>
        <end position="211"/>
    </location>
</feature>
<gene>
    <name evidence="7" type="ORF">CHS0354_021356</name>
</gene>
<dbReference type="InterPro" id="IPR036772">
    <property type="entry name" value="SRCR-like_dom_sf"/>
</dbReference>
<feature type="domain" description="SRCR" evidence="6">
    <location>
        <begin position="23"/>
        <end position="122"/>
    </location>
</feature>
<keyword evidence="1 2" id="KW-1015">Disulfide bond</keyword>
<dbReference type="PANTHER" id="PTHR45817">
    <property type="entry name" value="LYSYL OXIDASE-LIKE-RELATED"/>
    <property type="match status" value="1"/>
</dbReference>
<evidence type="ECO:0000256" key="5">
    <source>
        <dbReference type="SAM" id="SignalP"/>
    </source>
</evidence>
<comment type="caution">
    <text evidence="2">Lacks conserved residue(s) required for the propagation of feature annotation.</text>
</comment>
<keyword evidence="8" id="KW-1185">Reference proteome</keyword>
<keyword evidence="4" id="KW-0812">Transmembrane</keyword>
<evidence type="ECO:0000256" key="3">
    <source>
        <dbReference type="SAM" id="MobiDB-lite"/>
    </source>
</evidence>
<evidence type="ECO:0000259" key="6">
    <source>
        <dbReference type="PROSITE" id="PS50287"/>
    </source>
</evidence>
<dbReference type="Gene3D" id="3.10.250.10">
    <property type="entry name" value="SRCR-like domain"/>
    <property type="match status" value="2"/>
</dbReference>
<dbReference type="Proteomes" id="UP001195483">
    <property type="component" value="Unassembled WGS sequence"/>
</dbReference>
<dbReference type="AlphaFoldDB" id="A0AAE0VP03"/>
<dbReference type="Gene3D" id="2.10.50.10">
    <property type="entry name" value="Tumor Necrosis Factor Receptor, subunit A, domain 2"/>
    <property type="match status" value="2"/>
</dbReference>
<reference evidence="7" key="2">
    <citation type="journal article" date="2021" name="Genome Biol. Evol.">
        <title>Developing a high-quality reference genome for a parasitic bivalve with doubly uniparental inheritance (Bivalvia: Unionida).</title>
        <authorList>
            <person name="Smith C.H."/>
        </authorList>
    </citation>
    <scope>NUCLEOTIDE SEQUENCE</scope>
    <source>
        <strain evidence="7">CHS0354</strain>
        <tissue evidence="7">Mantle</tissue>
    </source>
</reference>
<comment type="caution">
    <text evidence="7">The sequence shown here is derived from an EMBL/GenBank/DDBJ whole genome shotgun (WGS) entry which is preliminary data.</text>
</comment>
<dbReference type="GO" id="GO:0004720">
    <property type="term" value="F:protein-lysine 6-oxidase activity"/>
    <property type="evidence" value="ECO:0007669"/>
    <property type="project" value="TreeGrafter"/>
</dbReference>
<dbReference type="PROSITE" id="PS50287">
    <property type="entry name" value="SRCR_2"/>
    <property type="match status" value="2"/>
</dbReference>
<organism evidence="7 8">
    <name type="scientific">Potamilus streckersoni</name>
    <dbReference type="NCBI Taxonomy" id="2493646"/>
    <lineage>
        <taxon>Eukaryota</taxon>
        <taxon>Metazoa</taxon>
        <taxon>Spiralia</taxon>
        <taxon>Lophotrochozoa</taxon>
        <taxon>Mollusca</taxon>
        <taxon>Bivalvia</taxon>
        <taxon>Autobranchia</taxon>
        <taxon>Heteroconchia</taxon>
        <taxon>Palaeoheterodonta</taxon>
        <taxon>Unionida</taxon>
        <taxon>Unionoidea</taxon>
        <taxon>Unionidae</taxon>
        <taxon>Ambleminae</taxon>
        <taxon>Lampsilini</taxon>
        <taxon>Potamilus</taxon>
    </lineage>
</organism>
<proteinExistence type="predicted"/>
<feature type="compositionally biased region" description="Polar residues" evidence="3">
    <location>
        <begin position="436"/>
        <end position="460"/>
    </location>
</feature>
<dbReference type="SUPFAM" id="SSF57184">
    <property type="entry name" value="Growth factor receptor domain"/>
    <property type="match status" value="1"/>
</dbReference>
<sequence length="472" mass="51803">MTKTFILLIAHFLWKDCVSGLEIRLTDQLGISSVTGPGGGYIEVFNNGYWSPICSDNWEDTGAQVLCRMLGYSTSSTYIYGSWTTRMYNISCTGTESSLKECMDSISYRYYPYADLAYVRCGSGHTTSMDTQSTGLGLRLVGAANPYEGRVEIFALNQWMSIYAPNNTWSDKEAAVVCRTLGLSTDGSKGFKINLLNNLKCTGVEKSLDQCIYNTVDCTQGNIIYLQCGCYASGCSGNGNYCDIMRNSCVTACPPGSYVSGSRCYLCAVGYYQPLQHQWYYCNECPAGTYQNRTGQTVCTACPSGSYQAKLGQASCDICPPGTYQNQIGQSSCNPCPAGTYQYWSGQTSCLACDMGTYQNSSGELVCLLCGKDMITNRAGSNSYSECHDEFLAEQGDSISQPQMSLVIMGGYLMIGISIVNIIVCIVVMKRTCQKSGTPTTRISKPSSQVRRRNTYVSENPSEEQYEECERH</sequence>
<dbReference type="InterPro" id="IPR050912">
    <property type="entry name" value="LOX-like_protein"/>
</dbReference>
<keyword evidence="4" id="KW-1133">Transmembrane helix</keyword>
<evidence type="ECO:0000313" key="7">
    <source>
        <dbReference type="EMBL" id="KAK3584686.1"/>
    </source>
</evidence>
<dbReference type="InterPro" id="IPR001190">
    <property type="entry name" value="SRCR"/>
</dbReference>
<dbReference type="PANTHER" id="PTHR45817:SF8">
    <property type="entry name" value="LYSYL OXIDASE HOMOLOG 1"/>
    <property type="match status" value="1"/>
</dbReference>
<keyword evidence="4" id="KW-0472">Membrane</keyword>
<accession>A0AAE0VP03</accession>
<evidence type="ECO:0000256" key="4">
    <source>
        <dbReference type="SAM" id="Phobius"/>
    </source>
</evidence>
<dbReference type="InterPro" id="IPR009030">
    <property type="entry name" value="Growth_fac_rcpt_cys_sf"/>
</dbReference>
<dbReference type="EMBL" id="JAEAOA010001313">
    <property type="protein sequence ID" value="KAK3584686.1"/>
    <property type="molecule type" value="Genomic_DNA"/>
</dbReference>
<feature type="signal peptide" evidence="5">
    <location>
        <begin position="1"/>
        <end position="20"/>
    </location>
</feature>
<evidence type="ECO:0000256" key="1">
    <source>
        <dbReference type="ARBA" id="ARBA00023157"/>
    </source>
</evidence>
<dbReference type="GO" id="GO:0030199">
    <property type="term" value="P:collagen fibril organization"/>
    <property type="evidence" value="ECO:0007669"/>
    <property type="project" value="TreeGrafter"/>
</dbReference>
<feature type="transmembrane region" description="Helical" evidence="4">
    <location>
        <begin position="406"/>
        <end position="429"/>
    </location>
</feature>
<dbReference type="SUPFAM" id="SSF56487">
    <property type="entry name" value="SRCR-like"/>
    <property type="match status" value="2"/>
</dbReference>
<dbReference type="InterPro" id="IPR011641">
    <property type="entry name" value="Tyr-kin_ephrin_A/B_rcpt-like"/>
</dbReference>
<dbReference type="Pfam" id="PF07699">
    <property type="entry name" value="Ephrin_rec_like"/>
    <property type="match status" value="2"/>
</dbReference>
<dbReference type="GO" id="GO:0016020">
    <property type="term" value="C:membrane"/>
    <property type="evidence" value="ECO:0007669"/>
    <property type="project" value="InterPro"/>
</dbReference>
<name>A0AAE0VP03_9BIVA</name>